<accession>A0A8D8QVD9</accession>
<dbReference type="EMBL" id="HBUF01105435">
    <property type="protein sequence ID" value="CAG6639098.1"/>
    <property type="molecule type" value="Transcribed_RNA"/>
</dbReference>
<proteinExistence type="predicted"/>
<keyword evidence="1" id="KW-0472">Membrane</keyword>
<sequence>MCFITIAISSEDFLFFNTSIIVFVTNFMSSSNFCVVFGSHSYFTISIIVLFTRILYFNSFIVVFCTYSCFKTSIIVFFFTSYFCSSNFIVVFHTDSLSYLLNDVLNELSLCALIILDTRLVTTQLVEDVQQEPGTSETDDEYLERRLHSVYVRMVKLILLLNAQVHPIHGPYKRP</sequence>
<organism evidence="2">
    <name type="scientific">Cacopsylla melanoneura</name>
    <dbReference type="NCBI Taxonomy" id="428564"/>
    <lineage>
        <taxon>Eukaryota</taxon>
        <taxon>Metazoa</taxon>
        <taxon>Ecdysozoa</taxon>
        <taxon>Arthropoda</taxon>
        <taxon>Hexapoda</taxon>
        <taxon>Insecta</taxon>
        <taxon>Pterygota</taxon>
        <taxon>Neoptera</taxon>
        <taxon>Paraneoptera</taxon>
        <taxon>Hemiptera</taxon>
        <taxon>Sternorrhyncha</taxon>
        <taxon>Psylloidea</taxon>
        <taxon>Psyllidae</taxon>
        <taxon>Psyllinae</taxon>
        <taxon>Cacopsylla</taxon>
    </lineage>
</organism>
<dbReference type="AlphaFoldDB" id="A0A8D8QVD9"/>
<keyword evidence="1" id="KW-0812">Transmembrane</keyword>
<evidence type="ECO:0000313" key="2">
    <source>
        <dbReference type="EMBL" id="CAG6639098.1"/>
    </source>
</evidence>
<feature type="transmembrane region" description="Helical" evidence="1">
    <location>
        <begin position="74"/>
        <end position="93"/>
    </location>
</feature>
<name>A0A8D8QVD9_9HEMI</name>
<protein>
    <submittedName>
        <fullName evidence="2">Uncharacterized protein</fullName>
    </submittedName>
</protein>
<feature type="transmembrane region" description="Helical" evidence="1">
    <location>
        <begin position="12"/>
        <end position="29"/>
    </location>
</feature>
<keyword evidence="1" id="KW-1133">Transmembrane helix</keyword>
<reference evidence="2" key="1">
    <citation type="submission" date="2021-05" db="EMBL/GenBank/DDBJ databases">
        <authorList>
            <person name="Alioto T."/>
            <person name="Alioto T."/>
            <person name="Gomez Garrido J."/>
        </authorList>
    </citation>
    <scope>NUCLEOTIDE SEQUENCE</scope>
</reference>
<evidence type="ECO:0000256" key="1">
    <source>
        <dbReference type="SAM" id="Phobius"/>
    </source>
</evidence>
<feature type="transmembrane region" description="Helical" evidence="1">
    <location>
        <begin position="41"/>
        <end position="67"/>
    </location>
</feature>